<evidence type="ECO:0000256" key="1">
    <source>
        <dbReference type="SAM" id="MobiDB-lite"/>
    </source>
</evidence>
<sequence>MKGSAVVLGLKSFADKLHAQLPLSQRESSRLLAALTGSFRRHLDEVHPVKAHEDDKLKKTAASGLVANKHALLSSATLADRHLSDVLTNPLFNRQPGPRKSTKAERDLAQAKEDLENDPGKDPIALLEEYHQDERATVAIATLCLQAFDTSLKGLQTAKLRHKAFETVQPARRTLLWLFGQRIHETAEFANDSGQFKQLLTYLAMEEGLEEQLWALLKADVALSNVVFKKPNLSDEQKLAIQYSWKGSILSSMIRYKWLSPEYETLDDAIDLLLEAHKLQQNAPPNSHLRMFSMQRPVFSIYLAINNFAVGKGLLDMEKYDHCMDMVQFWSMNGPIDSFVDRCYKATLSLCHPIHPRSDPSLQLWRQAVPPKDPSSPPSTTSGPARFWYDIIKWPVGHEQRKRWHSSLMWLVYVLRKDGQQKDADWALSVAERVAPNLKPRHESYLKLIDTCIKRRQPGAKSDSRSPQTSPVVKTKVRHSTVESETRDTRNSGESVDAIRIIPWSMDLPR</sequence>
<feature type="region of interest" description="Disordered" evidence="1">
    <location>
        <begin position="456"/>
        <end position="494"/>
    </location>
</feature>
<dbReference type="Proteomes" id="UP001303373">
    <property type="component" value="Chromosome 7"/>
</dbReference>
<proteinExistence type="predicted"/>
<dbReference type="AlphaFoldDB" id="A0AAQ3M574"/>
<reference evidence="2 3" key="1">
    <citation type="submission" date="2023-11" db="EMBL/GenBank/DDBJ databases">
        <title>An acidophilic fungus is an integral part of prey digestion in a carnivorous sundew plant.</title>
        <authorList>
            <person name="Tsai I.J."/>
        </authorList>
    </citation>
    <scope>NUCLEOTIDE SEQUENCE [LARGE SCALE GENOMIC DNA]</scope>
    <source>
        <strain evidence="2">169a</strain>
    </source>
</reference>
<accession>A0AAQ3M574</accession>
<evidence type="ECO:0000313" key="2">
    <source>
        <dbReference type="EMBL" id="WPH02127.1"/>
    </source>
</evidence>
<keyword evidence="3" id="KW-1185">Reference proteome</keyword>
<feature type="region of interest" description="Disordered" evidence="1">
    <location>
        <begin position="88"/>
        <end position="122"/>
    </location>
</feature>
<organism evidence="2 3">
    <name type="scientific">Acrodontium crateriforme</name>
    <dbReference type="NCBI Taxonomy" id="150365"/>
    <lineage>
        <taxon>Eukaryota</taxon>
        <taxon>Fungi</taxon>
        <taxon>Dikarya</taxon>
        <taxon>Ascomycota</taxon>
        <taxon>Pezizomycotina</taxon>
        <taxon>Dothideomycetes</taxon>
        <taxon>Dothideomycetidae</taxon>
        <taxon>Mycosphaerellales</taxon>
        <taxon>Teratosphaeriaceae</taxon>
        <taxon>Acrodontium</taxon>
    </lineage>
</organism>
<protein>
    <submittedName>
        <fullName evidence="2">Uncharacterized protein</fullName>
    </submittedName>
</protein>
<evidence type="ECO:0000313" key="3">
    <source>
        <dbReference type="Proteomes" id="UP001303373"/>
    </source>
</evidence>
<name>A0AAQ3M574_9PEZI</name>
<dbReference type="EMBL" id="CP138586">
    <property type="protein sequence ID" value="WPH02127.1"/>
    <property type="molecule type" value="Genomic_DNA"/>
</dbReference>
<feature type="compositionally biased region" description="Basic and acidic residues" evidence="1">
    <location>
        <begin position="480"/>
        <end position="491"/>
    </location>
</feature>
<gene>
    <name evidence="2" type="ORF">R9X50_00498200</name>
</gene>
<feature type="compositionally biased region" description="Basic and acidic residues" evidence="1">
    <location>
        <begin position="102"/>
        <end position="121"/>
    </location>
</feature>